<proteinExistence type="predicted"/>
<protein>
    <submittedName>
        <fullName evidence="3">Glucosamine-6-phosphate deaminase</fullName>
    </submittedName>
</protein>
<sequence length="243" mass="26859">MNISIADSYEALSREVADEVISHLNKSDHPLFCPASGDTPTGLYKELVKRHQQQIINAGDWYYVGLDEWGGMNGEDEGSCRNYLDRHLFTPLEIKEDHIGFFDGRAADQENECHRVEQFINANKGIDVIVLGLGLNGHIGMNEPGTSPLLHSHISELAPVTKEVGQKYFKSQTTLSHGLTLGIASIMKARHVILMVNGEKKASIVKKVIEGEISTDVPASLLRKHNSFSLFMDKAAAAKITFM</sequence>
<dbReference type="Pfam" id="PF01182">
    <property type="entry name" value="Glucosamine_iso"/>
    <property type="match status" value="1"/>
</dbReference>
<comment type="caution">
    <text evidence="3">The sequence shown here is derived from an EMBL/GenBank/DDBJ whole genome shotgun (WGS) entry which is preliminary data.</text>
</comment>
<keyword evidence="1" id="KW-0378">Hydrolase</keyword>
<dbReference type="EMBL" id="JAULBC010000001">
    <property type="protein sequence ID" value="MEX6686583.1"/>
    <property type="molecule type" value="Genomic_DNA"/>
</dbReference>
<dbReference type="InterPro" id="IPR004547">
    <property type="entry name" value="Glucosamine6P_isomerase"/>
</dbReference>
<dbReference type="InterPro" id="IPR037171">
    <property type="entry name" value="NagB/RpiA_transferase-like"/>
</dbReference>
<feature type="domain" description="Glucosamine/galactosamine-6-phosphate isomerase" evidence="2">
    <location>
        <begin position="11"/>
        <end position="225"/>
    </location>
</feature>
<dbReference type="Proteomes" id="UP001560573">
    <property type="component" value="Unassembled WGS sequence"/>
</dbReference>
<gene>
    <name evidence="3" type="ORF">QTN47_03705</name>
</gene>
<reference evidence="3 4" key="1">
    <citation type="submission" date="2023-07" db="EMBL/GenBank/DDBJ databases">
        <authorList>
            <person name="Lian W.-H."/>
        </authorList>
    </citation>
    <scope>NUCLEOTIDE SEQUENCE [LARGE SCALE GENOMIC DNA]</scope>
    <source>
        <strain evidence="3 4">SYSU DXS3180</strain>
    </source>
</reference>
<name>A0ABV3ZDP4_9BACT</name>
<dbReference type="InterPro" id="IPR006148">
    <property type="entry name" value="Glc/Gal-6P_isomerase"/>
</dbReference>
<evidence type="ECO:0000313" key="4">
    <source>
        <dbReference type="Proteomes" id="UP001560573"/>
    </source>
</evidence>
<dbReference type="CDD" id="cd01399">
    <property type="entry name" value="GlcN6P_deaminase"/>
    <property type="match status" value="1"/>
</dbReference>
<accession>A0ABV3ZDP4</accession>
<evidence type="ECO:0000313" key="3">
    <source>
        <dbReference type="EMBL" id="MEX6686583.1"/>
    </source>
</evidence>
<dbReference type="SUPFAM" id="SSF100950">
    <property type="entry name" value="NagB/RpiA/CoA transferase-like"/>
    <property type="match status" value="1"/>
</dbReference>
<dbReference type="PANTHER" id="PTHR11280:SF5">
    <property type="entry name" value="GLUCOSAMINE-6-PHOSPHATE ISOMERASE"/>
    <property type="match status" value="1"/>
</dbReference>
<dbReference type="PANTHER" id="PTHR11280">
    <property type="entry name" value="GLUCOSAMINE-6-PHOSPHATE ISOMERASE"/>
    <property type="match status" value="1"/>
</dbReference>
<evidence type="ECO:0000259" key="2">
    <source>
        <dbReference type="Pfam" id="PF01182"/>
    </source>
</evidence>
<keyword evidence="4" id="KW-1185">Reference proteome</keyword>
<organism evidence="3 4">
    <name type="scientific">Danxiaibacter flavus</name>
    <dbReference type="NCBI Taxonomy" id="3049108"/>
    <lineage>
        <taxon>Bacteria</taxon>
        <taxon>Pseudomonadati</taxon>
        <taxon>Bacteroidota</taxon>
        <taxon>Chitinophagia</taxon>
        <taxon>Chitinophagales</taxon>
        <taxon>Chitinophagaceae</taxon>
        <taxon>Danxiaibacter</taxon>
    </lineage>
</organism>
<dbReference type="RefSeq" id="WP_369327980.1">
    <property type="nucleotide sequence ID" value="NZ_JAULBC010000001.1"/>
</dbReference>
<evidence type="ECO:0000256" key="1">
    <source>
        <dbReference type="ARBA" id="ARBA00022801"/>
    </source>
</evidence>
<dbReference type="Gene3D" id="3.40.50.1360">
    <property type="match status" value="1"/>
</dbReference>